<dbReference type="GO" id="GO:0009317">
    <property type="term" value="C:acetyl-CoA carboxylase complex"/>
    <property type="evidence" value="ECO:0007669"/>
    <property type="project" value="InterPro"/>
</dbReference>
<keyword evidence="1 4" id="KW-0808">Transferase</keyword>
<sequence length="503" mass="52674">MAPISLDALLSVVLDAGSLTPWTTQDPVVGIEDAYATELAAARAKTGRRESVVVGKGTINGRRVAVVAGDPAFLAGSIGVAAAERLVQGLERATREQLPIIAFPVGGGTRMQEGSIAFLQMAKITQAVMQHKEANLPYLVYLRHPTMGGVFASWGSLGHVQLAEPGAMVGFLGPRVYEALYGQAFPDGVQLAENLQRRGIVDAVVPHAELAGVLHTILNVAMARRERGLTSADRTPTPPLPQPPLADVPAWTSVQITRRADRPGVRDLLARTASDVTMLNGTGDGDSHPGSVLALARFGGAPCVVLGQCRQGQTLDHPLDPAALREARRGIRLARELRLPLVTVIDTPGAALSRSAEERGLAGEIARTLADLLTLQTPTISVLLGQGTGGIALALAPCDRVIASEHAWLAPLPPEGASAIVHRDTAHASEMAATQGVRAADLLTNGIVDRVVPEPPDAAADADAFCSGIAAALTSELVALMLVPRKERLRRRAARLRGLGLPG</sequence>
<dbReference type="AlphaFoldDB" id="A0A4Q9KJI3"/>
<dbReference type="GO" id="GO:0016740">
    <property type="term" value="F:transferase activity"/>
    <property type="evidence" value="ECO:0007669"/>
    <property type="project" value="UniProtKB-KW"/>
</dbReference>
<dbReference type="PROSITE" id="PS50980">
    <property type="entry name" value="COA_CT_NTER"/>
    <property type="match status" value="1"/>
</dbReference>
<dbReference type="PANTHER" id="PTHR42995">
    <property type="entry name" value="ACETYL-COENZYME A CARBOXYLASE CARBOXYL TRANSFERASE SUBUNIT BETA, CHLOROPLASTIC"/>
    <property type="match status" value="1"/>
</dbReference>
<dbReference type="PROSITE" id="PS50989">
    <property type="entry name" value="COA_CT_CTER"/>
    <property type="match status" value="1"/>
</dbReference>
<feature type="domain" description="CoA carboxyltransferase N-terminal" evidence="2">
    <location>
        <begin position="1"/>
        <end position="236"/>
    </location>
</feature>
<dbReference type="InterPro" id="IPR029045">
    <property type="entry name" value="ClpP/crotonase-like_dom_sf"/>
</dbReference>
<dbReference type="InterPro" id="IPR000438">
    <property type="entry name" value="Acetyl_CoA_COase_Trfase_b_su"/>
</dbReference>
<evidence type="ECO:0000256" key="1">
    <source>
        <dbReference type="ARBA" id="ARBA00022679"/>
    </source>
</evidence>
<proteinExistence type="predicted"/>
<dbReference type="InterPro" id="IPR034733">
    <property type="entry name" value="AcCoA_carboxyl_beta"/>
</dbReference>
<dbReference type="Pfam" id="PF01039">
    <property type="entry name" value="Carboxyl_trans"/>
    <property type="match status" value="1"/>
</dbReference>
<dbReference type="EMBL" id="SDMR01000013">
    <property type="protein sequence ID" value="TBT94464.1"/>
    <property type="molecule type" value="Genomic_DNA"/>
</dbReference>
<protein>
    <submittedName>
        <fullName evidence="4">Acetyl-CoA carboxyl transferase</fullName>
    </submittedName>
</protein>
<dbReference type="GO" id="GO:0003989">
    <property type="term" value="F:acetyl-CoA carboxylase activity"/>
    <property type="evidence" value="ECO:0007669"/>
    <property type="project" value="InterPro"/>
</dbReference>
<comment type="caution">
    <text evidence="4">The sequence shown here is derived from an EMBL/GenBank/DDBJ whole genome shotgun (WGS) entry which is preliminary data.</text>
</comment>
<reference evidence="4 5" key="1">
    <citation type="submission" date="2019-01" db="EMBL/GenBank/DDBJ databases">
        <title>Lactibacter flavus gen. nov., sp. nov., a novel bacterium of the family Propionibacteriaceae isolated from raw milk and dairy products.</title>
        <authorList>
            <person name="Huptas C."/>
            <person name="Wenning M."/>
            <person name="Breitenwieser F."/>
            <person name="Doll E."/>
            <person name="Von Neubeck M."/>
            <person name="Busse H.-J."/>
            <person name="Scherer S."/>
        </authorList>
    </citation>
    <scope>NUCLEOTIDE SEQUENCE [LARGE SCALE GENOMIC DNA]</scope>
    <source>
        <strain evidence="5">DSM 22130 / JCM 15804 / WR061</strain>
    </source>
</reference>
<keyword evidence="5" id="KW-1185">Reference proteome</keyword>
<feature type="domain" description="CoA carboxyltransferase C-terminal" evidence="3">
    <location>
        <begin position="240"/>
        <end position="479"/>
    </location>
</feature>
<dbReference type="PANTHER" id="PTHR42995:SF5">
    <property type="entry name" value="ACETYL-COENZYME A CARBOXYLASE CARBOXYL TRANSFERASE SUBUNIT BETA, CHLOROPLASTIC"/>
    <property type="match status" value="1"/>
</dbReference>
<evidence type="ECO:0000259" key="2">
    <source>
        <dbReference type="PROSITE" id="PS50980"/>
    </source>
</evidence>
<evidence type="ECO:0000313" key="4">
    <source>
        <dbReference type="EMBL" id="TBT94464.1"/>
    </source>
</evidence>
<dbReference type="RefSeq" id="WP_131172544.1">
    <property type="nucleotide sequence ID" value="NZ_FXTL01000013.1"/>
</dbReference>
<dbReference type="SUPFAM" id="SSF52096">
    <property type="entry name" value="ClpP/crotonase"/>
    <property type="match status" value="2"/>
</dbReference>
<dbReference type="GO" id="GO:2001295">
    <property type="term" value="P:malonyl-CoA biosynthetic process"/>
    <property type="evidence" value="ECO:0007669"/>
    <property type="project" value="TreeGrafter"/>
</dbReference>
<dbReference type="InterPro" id="IPR011763">
    <property type="entry name" value="COA_CT_C"/>
</dbReference>
<dbReference type="InterPro" id="IPR011762">
    <property type="entry name" value="COA_CT_N"/>
</dbReference>
<organism evidence="4 5">
    <name type="scientific">Propioniciclava tarda</name>
    <dbReference type="NCBI Taxonomy" id="433330"/>
    <lineage>
        <taxon>Bacteria</taxon>
        <taxon>Bacillati</taxon>
        <taxon>Actinomycetota</taxon>
        <taxon>Actinomycetes</taxon>
        <taxon>Propionibacteriales</taxon>
        <taxon>Propionibacteriaceae</taxon>
        <taxon>Propioniciclava</taxon>
    </lineage>
</organism>
<dbReference type="Gene3D" id="3.90.226.10">
    <property type="entry name" value="2-enoyl-CoA Hydratase, Chain A, domain 1"/>
    <property type="match status" value="2"/>
</dbReference>
<evidence type="ECO:0000313" key="5">
    <source>
        <dbReference type="Proteomes" id="UP000291933"/>
    </source>
</evidence>
<dbReference type="PRINTS" id="PR01070">
    <property type="entry name" value="ACCCTRFRASEB"/>
</dbReference>
<accession>A0A4Q9KJI3</accession>
<name>A0A4Q9KJI3_PROTD</name>
<dbReference type="OrthoDB" id="9772975at2"/>
<dbReference type="Proteomes" id="UP000291933">
    <property type="component" value="Unassembled WGS sequence"/>
</dbReference>
<evidence type="ECO:0000259" key="3">
    <source>
        <dbReference type="PROSITE" id="PS50989"/>
    </source>
</evidence>
<dbReference type="GO" id="GO:0006633">
    <property type="term" value="P:fatty acid biosynthetic process"/>
    <property type="evidence" value="ECO:0007669"/>
    <property type="project" value="InterPro"/>
</dbReference>
<gene>
    <name evidence="4" type="ORF">ET996_10655</name>
</gene>